<dbReference type="InterPro" id="IPR000182">
    <property type="entry name" value="GNAT_dom"/>
</dbReference>
<dbReference type="AlphaFoldDB" id="L9UAK9"/>
<evidence type="ECO:0000313" key="3">
    <source>
        <dbReference type="Proteomes" id="UP000011651"/>
    </source>
</evidence>
<gene>
    <name evidence="2" type="ORF">HALTITAN_1359</name>
</gene>
<keyword evidence="2" id="KW-0012">Acyltransferase</keyword>
<evidence type="ECO:0000259" key="1">
    <source>
        <dbReference type="PROSITE" id="PS51186"/>
    </source>
</evidence>
<reference evidence="2 3" key="1">
    <citation type="journal article" date="2013" name="Genome Announc.">
        <title>Draft Genome of the Marine Gammaproteobacterium Halomonas titanicae.</title>
        <authorList>
            <person name="Sanchez-Porro C."/>
            <person name="de la Haba R.R."/>
            <person name="Cruz-Hernandez N."/>
            <person name="Gonzalez J.M."/>
            <person name="Reyes-Guirao C."/>
            <person name="Navarro-Sampedro L."/>
            <person name="Carballo M."/>
            <person name="Ventosa A."/>
        </authorList>
    </citation>
    <scope>NUCLEOTIDE SEQUENCE [LARGE SCALE GENOMIC DNA]</scope>
    <source>
        <strain evidence="2 3">BH1</strain>
    </source>
</reference>
<dbReference type="Proteomes" id="UP000011651">
    <property type="component" value="Unassembled WGS sequence"/>
</dbReference>
<dbReference type="InterPro" id="IPR016181">
    <property type="entry name" value="Acyl_CoA_acyltransferase"/>
</dbReference>
<dbReference type="PANTHER" id="PTHR43792:SF1">
    <property type="entry name" value="N-ACETYLTRANSFERASE DOMAIN-CONTAINING PROTEIN"/>
    <property type="match status" value="1"/>
</dbReference>
<dbReference type="EMBL" id="AOPO01000004">
    <property type="protein sequence ID" value="ELY21797.1"/>
    <property type="molecule type" value="Genomic_DNA"/>
</dbReference>
<keyword evidence="2" id="KW-0808">Transferase</keyword>
<proteinExistence type="predicted"/>
<dbReference type="Gene3D" id="3.40.630.30">
    <property type="match status" value="1"/>
</dbReference>
<accession>L9UAK9</accession>
<dbReference type="GO" id="GO:0016747">
    <property type="term" value="F:acyltransferase activity, transferring groups other than amino-acyl groups"/>
    <property type="evidence" value="ECO:0007669"/>
    <property type="project" value="InterPro"/>
</dbReference>
<evidence type="ECO:0000313" key="2">
    <source>
        <dbReference type="EMBL" id="ELY21797.1"/>
    </source>
</evidence>
<protein>
    <submittedName>
        <fullName evidence="2">Acyl-CoA N-acyltransferase</fullName>
    </submittedName>
</protein>
<dbReference type="PANTHER" id="PTHR43792">
    <property type="entry name" value="GNAT FAMILY, PUTATIVE (AFU_ORTHOLOGUE AFUA_3G00765)-RELATED-RELATED"/>
    <property type="match status" value="1"/>
</dbReference>
<dbReference type="InterPro" id="IPR051531">
    <property type="entry name" value="N-acetyltransferase"/>
</dbReference>
<dbReference type="PROSITE" id="PS51186">
    <property type="entry name" value="GNAT"/>
    <property type="match status" value="1"/>
</dbReference>
<sequence length="203" mass="22452">MPNAEGLGSVKAHSCRQSIGAELALAESIINKEEMVQICETERLVIRTLSLDDVPELTNILSDPEVMKYSIRGVCDETATRRFIEWCLESYASHRIGPWALVEKGAGKLVGFCGVSPEEVNGVEEMGLGYRLAKQYWGQGLASEAVQAVLHKAFNQKQLSSVVVIIEPENVASLKVAEKAGFSVFDNLEFHGRPVRQYRLTQQ</sequence>
<dbReference type="PATRIC" id="fig|1204738.3.peg.2034"/>
<comment type="caution">
    <text evidence="2">The sequence shown here is derived from an EMBL/GenBank/DDBJ whole genome shotgun (WGS) entry which is preliminary data.</text>
</comment>
<organism evidence="2 3">
    <name type="scientific">Vreelandella titanicae BH1</name>
    <dbReference type="NCBI Taxonomy" id="1204738"/>
    <lineage>
        <taxon>Bacteria</taxon>
        <taxon>Pseudomonadati</taxon>
        <taxon>Pseudomonadota</taxon>
        <taxon>Gammaproteobacteria</taxon>
        <taxon>Oceanospirillales</taxon>
        <taxon>Halomonadaceae</taxon>
        <taxon>Vreelandella</taxon>
    </lineage>
</organism>
<dbReference type="Pfam" id="PF13302">
    <property type="entry name" value="Acetyltransf_3"/>
    <property type="match status" value="1"/>
</dbReference>
<name>L9UAK9_9GAMM</name>
<dbReference type="SUPFAM" id="SSF55729">
    <property type="entry name" value="Acyl-CoA N-acyltransferases (Nat)"/>
    <property type="match status" value="1"/>
</dbReference>
<feature type="domain" description="N-acetyltransferase" evidence="1">
    <location>
        <begin position="44"/>
        <end position="203"/>
    </location>
</feature>